<organism evidence="2 3">
    <name type="scientific">Chiloscyllium punctatum</name>
    <name type="common">Brownbanded bambooshark</name>
    <name type="synonym">Hemiscyllium punctatum</name>
    <dbReference type="NCBI Taxonomy" id="137246"/>
    <lineage>
        <taxon>Eukaryota</taxon>
        <taxon>Metazoa</taxon>
        <taxon>Chordata</taxon>
        <taxon>Craniata</taxon>
        <taxon>Vertebrata</taxon>
        <taxon>Chondrichthyes</taxon>
        <taxon>Elasmobranchii</taxon>
        <taxon>Galeomorphii</taxon>
        <taxon>Galeoidea</taxon>
        <taxon>Orectolobiformes</taxon>
        <taxon>Hemiscylliidae</taxon>
        <taxon>Chiloscyllium</taxon>
    </lineage>
</organism>
<comment type="caution">
    <text evidence="2">The sequence shown here is derived from an EMBL/GenBank/DDBJ whole genome shotgun (WGS) entry which is preliminary data.</text>
</comment>
<evidence type="ECO:0000313" key="2">
    <source>
        <dbReference type="EMBL" id="GCC45627.1"/>
    </source>
</evidence>
<dbReference type="AlphaFoldDB" id="A0A401TSK2"/>
<feature type="compositionally biased region" description="Gly residues" evidence="1">
    <location>
        <begin position="83"/>
        <end position="92"/>
    </location>
</feature>
<evidence type="ECO:0000256" key="1">
    <source>
        <dbReference type="SAM" id="MobiDB-lite"/>
    </source>
</evidence>
<dbReference type="Proteomes" id="UP000287033">
    <property type="component" value="Unassembled WGS sequence"/>
</dbReference>
<name>A0A401TSK2_CHIPU</name>
<gene>
    <name evidence="2" type="ORF">chiPu_0029625</name>
</gene>
<dbReference type="EMBL" id="BEZZ01161709">
    <property type="protein sequence ID" value="GCC45627.1"/>
    <property type="molecule type" value="Genomic_DNA"/>
</dbReference>
<evidence type="ECO:0000313" key="3">
    <source>
        <dbReference type="Proteomes" id="UP000287033"/>
    </source>
</evidence>
<feature type="region of interest" description="Disordered" evidence="1">
    <location>
        <begin position="75"/>
        <end position="122"/>
    </location>
</feature>
<sequence>MEPHTGVTHVNCFSPAPGRFGGGRLVRRGWGGGRVHPSFSYPNHLPFAPPPGLAVLFYRSVVRETLLPRATPCAATLASPPARGGGRCGGWGRVANEEPVWGERDGDQRDPQAPDGAYRRDARLGEEINSRHCVFERA</sequence>
<keyword evidence="3" id="KW-1185">Reference proteome</keyword>
<reference evidence="2 3" key="1">
    <citation type="journal article" date="2018" name="Nat. Ecol. Evol.">
        <title>Shark genomes provide insights into elasmobranch evolution and the origin of vertebrates.</title>
        <authorList>
            <person name="Hara Y"/>
            <person name="Yamaguchi K"/>
            <person name="Onimaru K"/>
            <person name="Kadota M"/>
            <person name="Koyanagi M"/>
            <person name="Keeley SD"/>
            <person name="Tatsumi K"/>
            <person name="Tanaka K"/>
            <person name="Motone F"/>
            <person name="Kageyama Y"/>
            <person name="Nozu R"/>
            <person name="Adachi N"/>
            <person name="Nishimura O"/>
            <person name="Nakagawa R"/>
            <person name="Tanegashima C"/>
            <person name="Kiyatake I"/>
            <person name="Matsumoto R"/>
            <person name="Murakumo K"/>
            <person name="Nishida K"/>
            <person name="Terakita A"/>
            <person name="Kuratani S"/>
            <person name="Sato K"/>
            <person name="Hyodo S Kuraku.S."/>
        </authorList>
    </citation>
    <scope>NUCLEOTIDE SEQUENCE [LARGE SCALE GENOMIC DNA]</scope>
</reference>
<proteinExistence type="predicted"/>
<feature type="compositionally biased region" description="Basic and acidic residues" evidence="1">
    <location>
        <begin position="101"/>
        <end position="122"/>
    </location>
</feature>
<protein>
    <submittedName>
        <fullName evidence="2">Uncharacterized protein</fullName>
    </submittedName>
</protein>
<accession>A0A401TSK2</accession>